<gene>
    <name evidence="2" type="ORF">DYBT9623_01344</name>
</gene>
<accession>A0ABM8UMJ4</accession>
<reference evidence="2 3" key="1">
    <citation type="submission" date="2021-04" db="EMBL/GenBank/DDBJ databases">
        <authorList>
            <person name="Rodrigo-Torres L."/>
            <person name="Arahal R. D."/>
            <person name="Lucena T."/>
        </authorList>
    </citation>
    <scope>NUCLEOTIDE SEQUENCE [LARGE SCALE GENOMIC DNA]</scope>
    <source>
        <strain evidence="2 3">CECT 9623</strain>
    </source>
</reference>
<sequence>MKKFITSFAVFALFAFAQVANAQSTPAPINFYVTNGEEFTLTPQGNVATSKLFWRVDGVLNEILGSTLGGVLKLTFSDATTTITKHEIKLSVIADLLAGCESDLVEYNIIVLPKLELALEVPKTNFCVGAEVDVTLNASFLTPITNLVTYGVELPFEWRGPDDEILTETGASLRVVKAGLYKVVAKYKLPAAGALLPTATKLATNIITGTSQQILHNLPLPTIPTIQLL</sequence>
<dbReference type="Proteomes" id="UP000679725">
    <property type="component" value="Unassembled WGS sequence"/>
</dbReference>
<keyword evidence="1" id="KW-0732">Signal</keyword>
<evidence type="ECO:0000256" key="1">
    <source>
        <dbReference type="SAM" id="SignalP"/>
    </source>
</evidence>
<proteinExistence type="predicted"/>
<evidence type="ECO:0000313" key="3">
    <source>
        <dbReference type="Proteomes" id="UP000679725"/>
    </source>
</evidence>
<evidence type="ECO:0000313" key="2">
    <source>
        <dbReference type="EMBL" id="CAG5068612.1"/>
    </source>
</evidence>
<feature type="signal peptide" evidence="1">
    <location>
        <begin position="1"/>
        <end position="22"/>
    </location>
</feature>
<organism evidence="2 3">
    <name type="scientific">Dyadobacter linearis</name>
    <dbReference type="NCBI Taxonomy" id="2823330"/>
    <lineage>
        <taxon>Bacteria</taxon>
        <taxon>Pseudomonadati</taxon>
        <taxon>Bacteroidota</taxon>
        <taxon>Cytophagia</taxon>
        <taxon>Cytophagales</taxon>
        <taxon>Spirosomataceae</taxon>
        <taxon>Dyadobacter</taxon>
    </lineage>
</organism>
<protein>
    <submittedName>
        <fullName evidence="2">Uncharacterized protein</fullName>
    </submittedName>
</protein>
<comment type="caution">
    <text evidence="2">The sequence shown here is derived from an EMBL/GenBank/DDBJ whole genome shotgun (WGS) entry which is preliminary data.</text>
</comment>
<feature type="chain" id="PRO_5045235732" evidence="1">
    <location>
        <begin position="23"/>
        <end position="229"/>
    </location>
</feature>
<dbReference type="RefSeq" id="WP_215232749.1">
    <property type="nucleotide sequence ID" value="NZ_CAJRAU010000002.1"/>
</dbReference>
<name>A0ABM8UMJ4_9BACT</name>
<dbReference type="EMBL" id="CAJRAU010000002">
    <property type="protein sequence ID" value="CAG5068612.1"/>
    <property type="molecule type" value="Genomic_DNA"/>
</dbReference>
<keyword evidence="3" id="KW-1185">Reference proteome</keyword>